<keyword evidence="2" id="KW-1185">Reference proteome</keyword>
<sequence>MLSFLVFLAFITPSKSNDRIVGGEEVDIADYPYQVAVYWNDRFICGGSIISEDLVVTAAHCIRPNGDYSIRVGSGSFKSGGEVYQIDRKNIIVNEQFNLEKVDYDIALLRASQSIFSGNTVAKPVALPSSGQQPAAGKLAKISGWGSRIPRPGRLSECCWSRSSDDQLNAAEVPIVEQSVCQEHYNPIEITDRMICAGYPGIGGKDSCQGDSGGPMVVDGVLVGVVSWGRGCADKRFPGVYSNVAVLRDWIKERGGIRFYNLLVIFIEIPTGLYKSNNAYTHFSAYHTIRVGSSSYKKGGEIYYVDHDNIIVHEGSTEFLNNDIALLRVSQPLISKNSIAKEINLPLIGQKTNAGVLAKVSGWGYRKQMNPITVISVAFITPSKSNNRIVGGKTVNITDYPYQVALLWNGYLLCGGSIISEDLVVTAAHCIKPYGDYAIRVGSSSYKNGGELYYIDRDNITVHKGYIGGTGSYHDDIALIRVSQSLISKSSVAKKIKLPSIGHRTNAGVLATVSGWGSHEQMNVTTRCGLFQPFQFNSDSADDILRAVEVPIVDHAKCKQYYYPYYKITDRHTYFSGHYSIRVGSSFSMSGGEVVQIDRNNIIVHGNFNLPIKNYDIALIRVSQSLLPEGSIAKTVKLPSIGQKTNAGVLAKVSGWGYRRQINYTTVISVAFITPSKSNDRIVGGKAVNITDYPYQVALFANGIFVCGGSIISDHLVVTAAHCMMPL</sequence>
<dbReference type="Proteomes" id="UP001056778">
    <property type="component" value="Chromosome 7"/>
</dbReference>
<protein>
    <submittedName>
        <fullName evidence="1">Polyserase-related</fullName>
    </submittedName>
</protein>
<evidence type="ECO:0000313" key="2">
    <source>
        <dbReference type="Proteomes" id="UP001056778"/>
    </source>
</evidence>
<comment type="caution">
    <text evidence="1">The sequence shown here is derived from an EMBL/GenBank/DDBJ whole genome shotgun (WGS) entry which is preliminary data.</text>
</comment>
<proteinExistence type="predicted"/>
<reference evidence="1" key="1">
    <citation type="submission" date="2022-04" db="EMBL/GenBank/DDBJ databases">
        <title>Chromosome-scale genome assembly of Holotrichia oblita Faldermann.</title>
        <authorList>
            <person name="Rongchong L."/>
        </authorList>
    </citation>
    <scope>NUCLEOTIDE SEQUENCE</scope>
    <source>
        <strain evidence="1">81SQS9</strain>
    </source>
</reference>
<evidence type="ECO:0000313" key="1">
    <source>
        <dbReference type="EMBL" id="KAI4458492.1"/>
    </source>
</evidence>
<name>A0ACB9SV69_HOLOL</name>
<gene>
    <name evidence="1" type="ORF">MML48_7g00013369</name>
</gene>
<dbReference type="EMBL" id="CM043021">
    <property type="protein sequence ID" value="KAI4458492.1"/>
    <property type="molecule type" value="Genomic_DNA"/>
</dbReference>
<accession>A0ACB9SV69</accession>
<organism evidence="1 2">
    <name type="scientific">Holotrichia oblita</name>
    <name type="common">Chafer beetle</name>
    <dbReference type="NCBI Taxonomy" id="644536"/>
    <lineage>
        <taxon>Eukaryota</taxon>
        <taxon>Metazoa</taxon>
        <taxon>Ecdysozoa</taxon>
        <taxon>Arthropoda</taxon>
        <taxon>Hexapoda</taxon>
        <taxon>Insecta</taxon>
        <taxon>Pterygota</taxon>
        <taxon>Neoptera</taxon>
        <taxon>Endopterygota</taxon>
        <taxon>Coleoptera</taxon>
        <taxon>Polyphaga</taxon>
        <taxon>Scarabaeiformia</taxon>
        <taxon>Scarabaeidae</taxon>
        <taxon>Melolonthinae</taxon>
        <taxon>Holotrichia</taxon>
    </lineage>
</organism>